<dbReference type="InterPro" id="IPR022050">
    <property type="entry name" value="T_hemolysin"/>
</dbReference>
<dbReference type="AlphaFoldDB" id="A0AB74U2S6"/>
<sequence length="223" mass="24797">MPGLPLTVPTAALHWRECRQASERAQLEAFIAATYRRQHGAELNQFAPRLYGLWDADQLQAAVGVRLAGDAPLYLERYLSEPVECLLARELDTPVARHALAEIANLATLRPGLAVPLIRHLIDSLVAEGCGWLTFTATAAVRNGFRRLGLDVRRLGDADPAHLDAHERERWGNYYLHRPWVMGGDLIKAWRRLDPSREVAHPDGPAPLTVTAQGCHHKVDPHA</sequence>
<organism evidence="1">
    <name type="scientific">Salinicola endophyticus</name>
    <dbReference type="NCBI Taxonomy" id="1949083"/>
    <lineage>
        <taxon>Bacteria</taxon>
        <taxon>Pseudomonadati</taxon>
        <taxon>Pseudomonadota</taxon>
        <taxon>Gammaproteobacteria</taxon>
        <taxon>Oceanospirillales</taxon>
        <taxon>Halomonadaceae</taxon>
        <taxon>Salinicola</taxon>
    </lineage>
</organism>
<reference evidence="1" key="1">
    <citation type="submission" date="2024-06" db="EMBL/GenBank/DDBJ databases">
        <title>Complete genome of Salinicola endophyticus HNIBRBA4755.</title>
        <authorList>
            <person name="Shin S.Y."/>
            <person name="Kang H."/>
            <person name="Song J."/>
        </authorList>
    </citation>
    <scope>NUCLEOTIDE SEQUENCE</scope>
    <source>
        <strain evidence="1">HNIBRBA4755</strain>
    </source>
</reference>
<dbReference type="Pfam" id="PF12261">
    <property type="entry name" value="T_hemolysin"/>
    <property type="match status" value="1"/>
</dbReference>
<dbReference type="RefSeq" id="WP_353979579.1">
    <property type="nucleotide sequence ID" value="NZ_CP159578.1"/>
</dbReference>
<gene>
    <name evidence="1" type="ORF">ABV408_14320</name>
</gene>
<dbReference type="EMBL" id="CP159578">
    <property type="protein sequence ID" value="XCJ78601.1"/>
    <property type="molecule type" value="Genomic_DNA"/>
</dbReference>
<protein>
    <submittedName>
        <fullName evidence="1">Thermostable hemolysin</fullName>
    </submittedName>
</protein>
<accession>A0AB74U2S6</accession>
<proteinExistence type="predicted"/>
<name>A0AB74U2S6_9GAMM</name>
<evidence type="ECO:0000313" key="1">
    <source>
        <dbReference type="EMBL" id="XCJ78601.1"/>
    </source>
</evidence>